<accession>A0ABV1W0Z4</accession>
<keyword evidence="3" id="KW-1185">Reference proteome</keyword>
<reference evidence="2 3" key="1">
    <citation type="submission" date="2024-06" db="EMBL/GenBank/DDBJ databases">
        <title>The Natural Products Discovery Center: Release of the First 8490 Sequenced Strains for Exploring Actinobacteria Biosynthetic Diversity.</title>
        <authorList>
            <person name="Kalkreuter E."/>
            <person name="Kautsar S.A."/>
            <person name="Yang D."/>
            <person name="Bader C.D."/>
            <person name="Teijaro C.N."/>
            <person name="Fluegel L."/>
            <person name="Davis C.M."/>
            <person name="Simpson J.R."/>
            <person name="Lauterbach L."/>
            <person name="Steele A.D."/>
            <person name="Gui C."/>
            <person name="Meng S."/>
            <person name="Li G."/>
            <person name="Viehrig K."/>
            <person name="Ye F."/>
            <person name="Su P."/>
            <person name="Kiefer A.F."/>
            <person name="Nichols A."/>
            <person name="Cepeda A.J."/>
            <person name="Yan W."/>
            <person name="Fan B."/>
            <person name="Jiang Y."/>
            <person name="Adhikari A."/>
            <person name="Zheng C.-J."/>
            <person name="Schuster L."/>
            <person name="Cowan T.M."/>
            <person name="Smanski M.J."/>
            <person name="Chevrette M.G."/>
            <person name="De Carvalho L.P.S."/>
            <person name="Shen B."/>
        </authorList>
    </citation>
    <scope>NUCLEOTIDE SEQUENCE [LARGE SCALE GENOMIC DNA]</scope>
    <source>
        <strain evidence="2 3">NPDC000634</strain>
    </source>
</reference>
<feature type="region of interest" description="Disordered" evidence="1">
    <location>
        <begin position="163"/>
        <end position="212"/>
    </location>
</feature>
<evidence type="ECO:0000313" key="3">
    <source>
        <dbReference type="Proteomes" id="UP001458415"/>
    </source>
</evidence>
<evidence type="ECO:0000256" key="1">
    <source>
        <dbReference type="SAM" id="MobiDB-lite"/>
    </source>
</evidence>
<feature type="compositionally biased region" description="Gly residues" evidence="1">
    <location>
        <begin position="188"/>
        <end position="204"/>
    </location>
</feature>
<organism evidence="2 3">
    <name type="scientific">Streptomyces carpinensis</name>
    <dbReference type="NCBI Taxonomy" id="66369"/>
    <lineage>
        <taxon>Bacteria</taxon>
        <taxon>Bacillati</taxon>
        <taxon>Actinomycetota</taxon>
        <taxon>Actinomycetes</taxon>
        <taxon>Kitasatosporales</taxon>
        <taxon>Streptomycetaceae</taxon>
        <taxon>Streptomyces</taxon>
    </lineage>
</organism>
<dbReference type="Proteomes" id="UP001458415">
    <property type="component" value="Unassembled WGS sequence"/>
</dbReference>
<evidence type="ECO:0000313" key="2">
    <source>
        <dbReference type="EMBL" id="MER6977860.1"/>
    </source>
</evidence>
<dbReference type="SUPFAM" id="SSF56112">
    <property type="entry name" value="Protein kinase-like (PK-like)"/>
    <property type="match status" value="1"/>
</dbReference>
<dbReference type="RefSeq" id="WP_143667979.1">
    <property type="nucleotide sequence ID" value="NZ_MUBM01000013.1"/>
</dbReference>
<proteinExistence type="predicted"/>
<dbReference type="InterPro" id="IPR011009">
    <property type="entry name" value="Kinase-like_dom_sf"/>
</dbReference>
<gene>
    <name evidence="2" type="ORF">ABT317_12755</name>
</gene>
<dbReference type="EMBL" id="JBEPCU010000168">
    <property type="protein sequence ID" value="MER6977860.1"/>
    <property type="molecule type" value="Genomic_DNA"/>
</dbReference>
<comment type="caution">
    <text evidence="2">The sequence shown here is derived from an EMBL/GenBank/DDBJ whole genome shotgun (WGS) entry which is preliminary data.</text>
</comment>
<protein>
    <submittedName>
        <fullName evidence="2">Phosphotransferase</fullName>
    </submittedName>
</protein>
<dbReference type="Gene3D" id="3.30.200.20">
    <property type="entry name" value="Phosphorylase Kinase, domain 1"/>
    <property type="match status" value="1"/>
</dbReference>
<sequence length="327" mass="35087">MQSQTKRSVSPRELDAMLRASAGAGCRLEAELADGWFNTAYRVALDDGRPAVVKIAPSAGAAVLRYELGILATEAMVYRRIAGLPDGGMPAPSLLHVGKEFLVISLLQGTAWDKAADSLSPTVHAALRRELGAIARLHTLAPEDGRPLSRPAARHRVRPPRLQLRPPHLLPSYPCRQRHPAPDTEVGARGGHQPVGGARHGAGTSGSLPRARPMIPASSGDHAQALAGTAGILLSRPPWRSTTPNACGRRWDVLDSLRNECLVARPRRSAVAGMLRSLRPVGFRNALTCSIPRPVVGVWAVVVGVALAQDTGSEGRIFPLWRGCWRW</sequence>
<name>A0ABV1W0Z4_9ACTN</name>